<dbReference type="EMBL" id="JAINUG010000333">
    <property type="protein sequence ID" value="KAJ8378038.1"/>
    <property type="molecule type" value="Genomic_DNA"/>
</dbReference>
<accession>A0AAD7W3J0</accession>
<dbReference type="Proteomes" id="UP001221898">
    <property type="component" value="Unassembled WGS sequence"/>
</dbReference>
<organism evidence="2 3">
    <name type="scientific">Aldrovandia affinis</name>
    <dbReference type="NCBI Taxonomy" id="143900"/>
    <lineage>
        <taxon>Eukaryota</taxon>
        <taxon>Metazoa</taxon>
        <taxon>Chordata</taxon>
        <taxon>Craniata</taxon>
        <taxon>Vertebrata</taxon>
        <taxon>Euteleostomi</taxon>
        <taxon>Actinopterygii</taxon>
        <taxon>Neopterygii</taxon>
        <taxon>Teleostei</taxon>
        <taxon>Notacanthiformes</taxon>
        <taxon>Halosauridae</taxon>
        <taxon>Aldrovandia</taxon>
    </lineage>
</organism>
<proteinExistence type="predicted"/>
<reference evidence="2" key="1">
    <citation type="journal article" date="2023" name="Science">
        <title>Genome structures resolve the early diversification of teleost fishes.</title>
        <authorList>
            <person name="Parey E."/>
            <person name="Louis A."/>
            <person name="Montfort J."/>
            <person name="Bouchez O."/>
            <person name="Roques C."/>
            <person name="Iampietro C."/>
            <person name="Lluch J."/>
            <person name="Castinel A."/>
            <person name="Donnadieu C."/>
            <person name="Desvignes T."/>
            <person name="Floi Bucao C."/>
            <person name="Jouanno E."/>
            <person name="Wen M."/>
            <person name="Mejri S."/>
            <person name="Dirks R."/>
            <person name="Jansen H."/>
            <person name="Henkel C."/>
            <person name="Chen W.J."/>
            <person name="Zahm M."/>
            <person name="Cabau C."/>
            <person name="Klopp C."/>
            <person name="Thompson A.W."/>
            <person name="Robinson-Rechavi M."/>
            <person name="Braasch I."/>
            <person name="Lecointre G."/>
            <person name="Bobe J."/>
            <person name="Postlethwait J.H."/>
            <person name="Berthelot C."/>
            <person name="Roest Crollius H."/>
            <person name="Guiguen Y."/>
        </authorList>
    </citation>
    <scope>NUCLEOTIDE SEQUENCE</scope>
    <source>
        <strain evidence="2">NC1722</strain>
    </source>
</reference>
<evidence type="ECO:0000313" key="3">
    <source>
        <dbReference type="Proteomes" id="UP001221898"/>
    </source>
</evidence>
<gene>
    <name evidence="2" type="ORF">AAFF_G00249090</name>
</gene>
<evidence type="ECO:0000313" key="2">
    <source>
        <dbReference type="EMBL" id="KAJ8378038.1"/>
    </source>
</evidence>
<sequence length="132" mass="14322">MAAWRDAGKLEMADTAERARALGEIQKEARKAVADYFTPKSDAVAWWSNPRKWTKRSLALRKGSAVSASCVSPGLRKDSKGAAAVTIKHADTKSIAEADMRTAHGRGDAIGQIDSVNTRSKDTQRPIVWAVD</sequence>
<evidence type="ECO:0000256" key="1">
    <source>
        <dbReference type="SAM" id="MobiDB-lite"/>
    </source>
</evidence>
<comment type="caution">
    <text evidence="2">The sequence shown here is derived from an EMBL/GenBank/DDBJ whole genome shotgun (WGS) entry which is preliminary data.</text>
</comment>
<name>A0AAD7W3J0_9TELE</name>
<keyword evidence="3" id="KW-1185">Reference proteome</keyword>
<protein>
    <submittedName>
        <fullName evidence="2">Uncharacterized protein</fullName>
    </submittedName>
</protein>
<dbReference type="AlphaFoldDB" id="A0AAD7W3J0"/>
<feature type="region of interest" description="Disordered" evidence="1">
    <location>
        <begin position="106"/>
        <end position="132"/>
    </location>
</feature>